<dbReference type="Proteomes" id="UP000789920">
    <property type="component" value="Unassembled WGS sequence"/>
</dbReference>
<name>A0ACA9PX41_9GLOM</name>
<proteinExistence type="predicted"/>
<dbReference type="EMBL" id="CAJVQC010024418">
    <property type="protein sequence ID" value="CAG8726373.1"/>
    <property type="molecule type" value="Genomic_DNA"/>
</dbReference>
<keyword evidence="2" id="KW-1185">Reference proteome</keyword>
<evidence type="ECO:0000313" key="1">
    <source>
        <dbReference type="EMBL" id="CAG8726373.1"/>
    </source>
</evidence>
<protein>
    <submittedName>
        <fullName evidence="1">32523_t:CDS:1</fullName>
    </submittedName>
</protein>
<evidence type="ECO:0000313" key="2">
    <source>
        <dbReference type="Proteomes" id="UP000789920"/>
    </source>
</evidence>
<sequence length="116" mass="13284">MKVEHVVNIPYVDGFDFANGFDIVHVLVTDLIDENSAKREAKAHSLDHLVKYRNIQVTHLLSGWKVTSLSNARTNFVISKVVTQHYNWEGIYLATRILDMKNSEIIIDAFIAKIMK</sequence>
<comment type="caution">
    <text evidence="1">The sequence shown here is derived from an EMBL/GenBank/DDBJ whole genome shotgun (WGS) entry which is preliminary data.</text>
</comment>
<organism evidence="1 2">
    <name type="scientific">Racocetra persica</name>
    <dbReference type="NCBI Taxonomy" id="160502"/>
    <lineage>
        <taxon>Eukaryota</taxon>
        <taxon>Fungi</taxon>
        <taxon>Fungi incertae sedis</taxon>
        <taxon>Mucoromycota</taxon>
        <taxon>Glomeromycotina</taxon>
        <taxon>Glomeromycetes</taxon>
        <taxon>Diversisporales</taxon>
        <taxon>Gigasporaceae</taxon>
        <taxon>Racocetra</taxon>
    </lineage>
</organism>
<reference evidence="1" key="1">
    <citation type="submission" date="2021-06" db="EMBL/GenBank/DDBJ databases">
        <authorList>
            <person name="Kallberg Y."/>
            <person name="Tangrot J."/>
            <person name="Rosling A."/>
        </authorList>
    </citation>
    <scope>NUCLEOTIDE SEQUENCE</scope>
    <source>
        <strain evidence="1">MA461A</strain>
    </source>
</reference>
<gene>
    <name evidence="1" type="ORF">RPERSI_LOCUS11727</name>
</gene>
<accession>A0ACA9PX41</accession>